<evidence type="ECO:0000313" key="2">
    <source>
        <dbReference type="EMBL" id="TNN84967.1"/>
    </source>
</evidence>
<feature type="compositionally biased region" description="Basic and acidic residues" evidence="1">
    <location>
        <begin position="143"/>
        <end position="155"/>
    </location>
</feature>
<dbReference type="Proteomes" id="UP000314294">
    <property type="component" value="Unassembled WGS sequence"/>
</dbReference>
<name>A0A4Z2J4M2_9TELE</name>
<evidence type="ECO:0000313" key="3">
    <source>
        <dbReference type="Proteomes" id="UP000314294"/>
    </source>
</evidence>
<feature type="region of interest" description="Disordered" evidence="1">
    <location>
        <begin position="114"/>
        <end position="161"/>
    </location>
</feature>
<feature type="region of interest" description="Disordered" evidence="1">
    <location>
        <begin position="27"/>
        <end position="71"/>
    </location>
</feature>
<evidence type="ECO:0000256" key="1">
    <source>
        <dbReference type="SAM" id="MobiDB-lite"/>
    </source>
</evidence>
<dbReference type="AlphaFoldDB" id="A0A4Z2J4M2"/>
<reference evidence="2 3" key="1">
    <citation type="submission" date="2019-03" db="EMBL/GenBank/DDBJ databases">
        <title>First draft genome of Liparis tanakae, snailfish: a comprehensive survey of snailfish specific genes.</title>
        <authorList>
            <person name="Kim W."/>
            <person name="Song I."/>
            <person name="Jeong J.-H."/>
            <person name="Kim D."/>
            <person name="Kim S."/>
            <person name="Ryu S."/>
            <person name="Song J.Y."/>
            <person name="Lee S.K."/>
        </authorList>
    </citation>
    <scope>NUCLEOTIDE SEQUENCE [LARGE SCALE GENOMIC DNA]</scope>
    <source>
        <tissue evidence="2">Muscle</tissue>
    </source>
</reference>
<keyword evidence="3" id="KW-1185">Reference proteome</keyword>
<gene>
    <name evidence="2" type="ORF">EYF80_005012</name>
</gene>
<accession>A0A4Z2J4M2</accession>
<protein>
    <submittedName>
        <fullName evidence="2">Uncharacterized protein</fullName>
    </submittedName>
</protein>
<dbReference type="EMBL" id="SRLO01000024">
    <property type="protein sequence ID" value="TNN84967.1"/>
    <property type="molecule type" value="Genomic_DNA"/>
</dbReference>
<organism evidence="2 3">
    <name type="scientific">Liparis tanakae</name>
    <name type="common">Tanaka's snailfish</name>
    <dbReference type="NCBI Taxonomy" id="230148"/>
    <lineage>
        <taxon>Eukaryota</taxon>
        <taxon>Metazoa</taxon>
        <taxon>Chordata</taxon>
        <taxon>Craniata</taxon>
        <taxon>Vertebrata</taxon>
        <taxon>Euteleostomi</taxon>
        <taxon>Actinopterygii</taxon>
        <taxon>Neopterygii</taxon>
        <taxon>Teleostei</taxon>
        <taxon>Neoteleostei</taxon>
        <taxon>Acanthomorphata</taxon>
        <taxon>Eupercaria</taxon>
        <taxon>Perciformes</taxon>
        <taxon>Cottioidei</taxon>
        <taxon>Cottales</taxon>
        <taxon>Liparidae</taxon>
        <taxon>Liparis</taxon>
    </lineage>
</organism>
<comment type="caution">
    <text evidence="2">The sequence shown here is derived from an EMBL/GenBank/DDBJ whole genome shotgun (WGS) entry which is preliminary data.</text>
</comment>
<proteinExistence type="predicted"/>
<sequence length="195" mass="21232">MAAAGAVYTAPSGLHCGGTRRAILGRVVPNGRRGDRRRPGPSSEFTETENHVVSGRYRFSQRGEKQTTRRSRWSSRVYPMRSASFIRAESVLVPSAAPWPNRITRSAASRAGGSAVGVRASERPTSGAGSGPTGVCACRRRRGTESRGVQRESPRRMRRDSRNVLTCNKSALPRRVHVPCIISTTTALLVCTRTQ</sequence>